<organism evidence="2 3">
    <name type="scientific">Liparis tanakae</name>
    <name type="common">Tanaka's snailfish</name>
    <dbReference type="NCBI Taxonomy" id="230148"/>
    <lineage>
        <taxon>Eukaryota</taxon>
        <taxon>Metazoa</taxon>
        <taxon>Chordata</taxon>
        <taxon>Craniata</taxon>
        <taxon>Vertebrata</taxon>
        <taxon>Euteleostomi</taxon>
        <taxon>Actinopterygii</taxon>
        <taxon>Neopterygii</taxon>
        <taxon>Teleostei</taxon>
        <taxon>Neoteleostei</taxon>
        <taxon>Acanthomorphata</taxon>
        <taxon>Eupercaria</taxon>
        <taxon>Perciformes</taxon>
        <taxon>Cottioidei</taxon>
        <taxon>Cottales</taxon>
        <taxon>Liparidae</taxon>
        <taxon>Liparis</taxon>
    </lineage>
</organism>
<gene>
    <name evidence="2" type="ORF">EYF80_027548</name>
</gene>
<evidence type="ECO:0000313" key="3">
    <source>
        <dbReference type="Proteomes" id="UP000314294"/>
    </source>
</evidence>
<feature type="region of interest" description="Disordered" evidence="1">
    <location>
        <begin position="1"/>
        <end position="43"/>
    </location>
</feature>
<keyword evidence="3" id="KW-1185">Reference proteome</keyword>
<feature type="compositionally biased region" description="Basic and acidic residues" evidence="1">
    <location>
        <begin position="25"/>
        <end position="39"/>
    </location>
</feature>
<feature type="region of interest" description="Disordered" evidence="1">
    <location>
        <begin position="128"/>
        <end position="164"/>
    </location>
</feature>
<comment type="caution">
    <text evidence="2">The sequence shown here is derived from an EMBL/GenBank/DDBJ whole genome shotgun (WGS) entry which is preliminary data.</text>
</comment>
<feature type="region of interest" description="Disordered" evidence="1">
    <location>
        <begin position="200"/>
        <end position="237"/>
    </location>
</feature>
<sequence>MGSAYQCEERRWSHVGQDGSNLQGSRREESEHETQRGSRENTSVSFLLQMSAEWKGSYFRSDDDQSRKRAAVLRSRVTERPLGTTYLSEEEVGVRAEPLLLLAALQQHHGLRRQAVFLLQPAAQSPAVLGEQSGGHPQGLVTQPVDGSERTGTQKMGRRTGRQGNWRTPRVKIRVDRGTGDGLPIASSLTLLCSARITRKRWDGAPERQPSKRVEHDFKNTFSSSDYSSKPFGVDRK</sequence>
<accession>A0A4Z2H8F5</accession>
<proteinExistence type="predicted"/>
<protein>
    <submittedName>
        <fullName evidence="2">Uncharacterized protein</fullName>
    </submittedName>
</protein>
<dbReference type="OrthoDB" id="10663458at2759"/>
<evidence type="ECO:0000256" key="1">
    <source>
        <dbReference type="SAM" id="MobiDB-lite"/>
    </source>
</evidence>
<feature type="compositionally biased region" description="Basic and acidic residues" evidence="1">
    <location>
        <begin position="200"/>
        <end position="219"/>
    </location>
</feature>
<dbReference type="EMBL" id="SRLO01000299">
    <property type="protein sequence ID" value="TNN62168.1"/>
    <property type="molecule type" value="Genomic_DNA"/>
</dbReference>
<dbReference type="Proteomes" id="UP000314294">
    <property type="component" value="Unassembled WGS sequence"/>
</dbReference>
<name>A0A4Z2H8F5_9TELE</name>
<dbReference type="AlphaFoldDB" id="A0A4Z2H8F5"/>
<evidence type="ECO:0000313" key="2">
    <source>
        <dbReference type="EMBL" id="TNN62168.1"/>
    </source>
</evidence>
<reference evidence="2 3" key="1">
    <citation type="submission" date="2019-03" db="EMBL/GenBank/DDBJ databases">
        <title>First draft genome of Liparis tanakae, snailfish: a comprehensive survey of snailfish specific genes.</title>
        <authorList>
            <person name="Kim W."/>
            <person name="Song I."/>
            <person name="Jeong J.-H."/>
            <person name="Kim D."/>
            <person name="Kim S."/>
            <person name="Ryu S."/>
            <person name="Song J.Y."/>
            <person name="Lee S.K."/>
        </authorList>
    </citation>
    <scope>NUCLEOTIDE SEQUENCE [LARGE SCALE GENOMIC DNA]</scope>
    <source>
        <tissue evidence="2">Muscle</tissue>
    </source>
</reference>